<dbReference type="Proteomes" id="UP000054537">
    <property type="component" value="Unassembled WGS sequence"/>
</dbReference>
<dbReference type="AlphaFoldDB" id="A0A0A6X366"/>
<evidence type="ECO:0000313" key="1">
    <source>
        <dbReference type="EMBL" id="KHD74557.1"/>
    </source>
</evidence>
<evidence type="ECO:0000313" key="2">
    <source>
        <dbReference type="Proteomes" id="UP000054537"/>
    </source>
</evidence>
<name>A0A0A6X366_ACTUT</name>
<gene>
    <name evidence="1" type="ORF">MB27_27985</name>
</gene>
<dbReference type="EMBL" id="JRTT01000041">
    <property type="protein sequence ID" value="KHD74557.1"/>
    <property type="molecule type" value="Genomic_DNA"/>
</dbReference>
<keyword evidence="2" id="KW-1185">Reference proteome</keyword>
<sequence length="106" mass="12216">MTVSPKFTDCYACEALLDFVDERVDDFVVLVRLPQDGVEILLDVLRDDPFISLVRFHLLPDYVCVSLGYYADCLYCPLHHLHCRGEVNRAIFCWINIVGFSLVFVN</sequence>
<organism evidence="1 2">
    <name type="scientific">Actinoplanes utahensis</name>
    <dbReference type="NCBI Taxonomy" id="1869"/>
    <lineage>
        <taxon>Bacteria</taxon>
        <taxon>Bacillati</taxon>
        <taxon>Actinomycetota</taxon>
        <taxon>Actinomycetes</taxon>
        <taxon>Micromonosporales</taxon>
        <taxon>Micromonosporaceae</taxon>
        <taxon>Actinoplanes</taxon>
    </lineage>
</organism>
<accession>A0A0A6X366</accession>
<proteinExistence type="predicted"/>
<comment type="caution">
    <text evidence="1">The sequence shown here is derived from an EMBL/GenBank/DDBJ whole genome shotgun (WGS) entry which is preliminary data.</text>
</comment>
<reference evidence="1 2" key="1">
    <citation type="submission" date="2014-10" db="EMBL/GenBank/DDBJ databases">
        <title>Draft genome sequence of Actinoplanes utahensis NRRL 12052.</title>
        <authorList>
            <person name="Velasco-Bucheli B."/>
            <person name="del Cerro C."/>
            <person name="Hormigo D."/>
            <person name="Garcia J.L."/>
            <person name="Acebal C."/>
            <person name="Arroyo M."/>
            <person name="de la Mata I."/>
        </authorList>
    </citation>
    <scope>NUCLEOTIDE SEQUENCE [LARGE SCALE GENOMIC DNA]</scope>
    <source>
        <strain evidence="1 2">NRRL 12052</strain>
    </source>
</reference>
<protein>
    <submittedName>
        <fullName evidence="1">Uncharacterized protein</fullName>
    </submittedName>
</protein>